<keyword evidence="2" id="KW-1185">Reference proteome</keyword>
<dbReference type="EMBL" id="CP041165">
    <property type="protein sequence ID" value="QOP40577.1"/>
    <property type="molecule type" value="Genomic_DNA"/>
</dbReference>
<dbReference type="RefSeq" id="WP_193113997.1">
    <property type="nucleotide sequence ID" value="NZ_CP041165.1"/>
</dbReference>
<protein>
    <recommendedName>
        <fullName evidence="3">TolC family protein</fullName>
    </recommendedName>
</protein>
<gene>
    <name evidence="1" type="ORF">FJR03_02000</name>
</gene>
<dbReference type="Proteomes" id="UP000593910">
    <property type="component" value="Chromosome"/>
</dbReference>
<evidence type="ECO:0008006" key="3">
    <source>
        <dbReference type="Google" id="ProtNLM"/>
    </source>
</evidence>
<sequence length="390" mass="44729">MRFILVLLLPYIIMADSIETLYEKVSQSNNYKSKVETLNVEFQTTKASVLADGFNVGGGVAYADIKDNSDSGLEYEAFISKDLNLNGSKIDNFLRQSSQYKNLQTKSLQNRYKVQIWQLYGDYCVAMEALQAKAELSSVYDEIKEHMQKGVEYGEFENSKLIMSSLALESLNLELSKLENLVQMYESQIKVLVDFDGQFECKNLEVDIDKLFDPEHSALWPMLESNVQKSEASLKMAHSSFSTLNVEAKYTDELDTNRYMVNLSLPLNIGEKNEAKRAIAMSQTSAANYKLEAFHNHYRHESNALKQRIDIYKKYLLSSEKTILQHANQLIKQSNMRFLAGEESFLSMIKATETKLSMIETILNLKIERHNAVAQYMYDYSIDPQGVKKW</sequence>
<dbReference type="SUPFAM" id="SSF56954">
    <property type="entry name" value="Outer membrane efflux proteins (OEP)"/>
    <property type="match status" value="1"/>
</dbReference>
<dbReference type="GO" id="GO:0015562">
    <property type="term" value="F:efflux transmembrane transporter activity"/>
    <property type="evidence" value="ECO:0007669"/>
    <property type="project" value="InterPro"/>
</dbReference>
<organism evidence="1 2">
    <name type="scientific">Sulfurimonas marina</name>
    <dbReference type="NCBI Taxonomy" id="2590551"/>
    <lineage>
        <taxon>Bacteria</taxon>
        <taxon>Pseudomonadati</taxon>
        <taxon>Campylobacterota</taxon>
        <taxon>Epsilonproteobacteria</taxon>
        <taxon>Campylobacterales</taxon>
        <taxon>Sulfurimonadaceae</taxon>
        <taxon>Sulfurimonas</taxon>
    </lineage>
</organism>
<reference evidence="1 2" key="1">
    <citation type="submission" date="2019-06" db="EMBL/GenBank/DDBJ databases">
        <title>Sulfurimonas gotlandica sp. nov., a chemoautotrophic and psychrotolerant epsilonproteobacterium isolated from a pelagic redoxcline, and an emended description of the genus Sulfurimonas.</title>
        <authorList>
            <person name="Wang S."/>
            <person name="Jiang L."/>
            <person name="Shao Z."/>
        </authorList>
    </citation>
    <scope>NUCLEOTIDE SEQUENCE [LARGE SCALE GENOMIC DNA]</scope>
    <source>
        <strain evidence="1 2">B2</strain>
    </source>
</reference>
<evidence type="ECO:0000313" key="1">
    <source>
        <dbReference type="EMBL" id="QOP40577.1"/>
    </source>
</evidence>
<proteinExistence type="predicted"/>
<dbReference type="KEGG" id="smax:FJR03_02000"/>
<dbReference type="Gene3D" id="1.20.1600.10">
    <property type="entry name" value="Outer membrane efflux proteins (OEP)"/>
    <property type="match status" value="1"/>
</dbReference>
<name>A0A7M1AT42_9BACT</name>
<evidence type="ECO:0000313" key="2">
    <source>
        <dbReference type="Proteomes" id="UP000593910"/>
    </source>
</evidence>
<dbReference type="AlphaFoldDB" id="A0A7M1AT42"/>
<accession>A0A7M1AT42</accession>